<keyword evidence="4" id="KW-0050">Antiport</keyword>
<comment type="similarity">
    <text evidence="2">Belongs to the LETM1 family.</text>
</comment>
<evidence type="ECO:0000256" key="4">
    <source>
        <dbReference type="ARBA" id="ARBA00022449"/>
    </source>
</evidence>
<evidence type="ECO:0000256" key="13">
    <source>
        <dbReference type="SAM" id="MobiDB-lite"/>
    </source>
</evidence>
<keyword evidence="9 12" id="KW-0496">Mitochondrion</keyword>
<evidence type="ECO:0000256" key="10">
    <source>
        <dbReference type="ARBA" id="ARBA00023136"/>
    </source>
</evidence>
<keyword evidence="10 14" id="KW-0472">Membrane</keyword>
<dbReference type="InterPro" id="IPR002048">
    <property type="entry name" value="EF_hand_dom"/>
</dbReference>
<dbReference type="InterPro" id="IPR011992">
    <property type="entry name" value="EF-hand-dom_pair"/>
</dbReference>
<proteinExistence type="inferred from homology"/>
<keyword evidence="8 14" id="KW-1133">Transmembrane helix</keyword>
<dbReference type="PANTHER" id="PTHR14009">
    <property type="entry name" value="LEUCINE ZIPPER-EF-HAND CONTAINING TRANSMEMBRANE PROTEIN"/>
    <property type="match status" value="1"/>
</dbReference>
<evidence type="ECO:0000256" key="2">
    <source>
        <dbReference type="ARBA" id="ARBA00009584"/>
    </source>
</evidence>
<evidence type="ECO:0000259" key="15">
    <source>
        <dbReference type="PROSITE" id="PS50222"/>
    </source>
</evidence>
<keyword evidence="18" id="KW-1185">Reference proteome</keyword>
<evidence type="ECO:0000256" key="1">
    <source>
        <dbReference type="ARBA" id="ARBA00004434"/>
    </source>
</evidence>
<feature type="region of interest" description="Disordered" evidence="13">
    <location>
        <begin position="535"/>
        <end position="561"/>
    </location>
</feature>
<keyword evidence="4" id="KW-0813">Transport</keyword>
<evidence type="ECO:0000256" key="12">
    <source>
        <dbReference type="PROSITE-ProRule" id="PRU01094"/>
    </source>
</evidence>
<comment type="caution">
    <text evidence="17">The sequence shown here is derived from an EMBL/GenBank/DDBJ whole genome shotgun (WGS) entry which is preliminary data.</text>
</comment>
<dbReference type="GO" id="GO:0043022">
    <property type="term" value="F:ribosome binding"/>
    <property type="evidence" value="ECO:0007669"/>
    <property type="project" value="InterPro"/>
</dbReference>
<evidence type="ECO:0000256" key="8">
    <source>
        <dbReference type="ARBA" id="ARBA00022989"/>
    </source>
</evidence>
<dbReference type="Proteomes" id="UP000604825">
    <property type="component" value="Unassembled WGS sequence"/>
</dbReference>
<evidence type="ECO:0000256" key="7">
    <source>
        <dbReference type="ARBA" id="ARBA00022837"/>
    </source>
</evidence>
<dbReference type="Pfam" id="PF13499">
    <property type="entry name" value="EF-hand_7"/>
    <property type="match status" value="1"/>
</dbReference>
<feature type="region of interest" description="Disordered" evidence="13">
    <location>
        <begin position="117"/>
        <end position="150"/>
    </location>
</feature>
<evidence type="ECO:0000256" key="9">
    <source>
        <dbReference type="ARBA" id="ARBA00023128"/>
    </source>
</evidence>
<dbReference type="PANTHER" id="PTHR14009:SF35">
    <property type="entry name" value="MITOCHONDRIAL PROTON_CALCIUM EXCHANGER PROTEIN"/>
    <property type="match status" value="1"/>
</dbReference>
<gene>
    <name evidence="17" type="ORF">NCGR_LOCUS34147</name>
</gene>
<dbReference type="InterPro" id="IPR018247">
    <property type="entry name" value="EF_Hand_1_Ca_BS"/>
</dbReference>
<evidence type="ECO:0000313" key="17">
    <source>
        <dbReference type="EMBL" id="CAD6250353.1"/>
    </source>
</evidence>
<protein>
    <recommendedName>
        <fullName evidence="3">Mitochondrial proton/calcium exchanger protein</fullName>
    </recommendedName>
    <alternativeName>
        <fullName evidence="11">Leucine zipper-EF-hand-containing transmembrane protein 1</fullName>
    </alternativeName>
</protein>
<dbReference type="PROSITE" id="PS51758">
    <property type="entry name" value="LETM1_RBD"/>
    <property type="match status" value="1"/>
</dbReference>
<dbReference type="GO" id="GO:0015297">
    <property type="term" value="F:antiporter activity"/>
    <property type="evidence" value="ECO:0007669"/>
    <property type="project" value="UniProtKB-KW"/>
</dbReference>
<evidence type="ECO:0000256" key="5">
    <source>
        <dbReference type="ARBA" id="ARBA00022692"/>
    </source>
</evidence>
<dbReference type="PROSITE" id="PS00018">
    <property type="entry name" value="EF_HAND_1"/>
    <property type="match status" value="1"/>
</dbReference>
<dbReference type="InterPro" id="IPR033122">
    <property type="entry name" value="LETM1-like_RBD"/>
</dbReference>
<evidence type="ECO:0000259" key="16">
    <source>
        <dbReference type="PROSITE" id="PS51758"/>
    </source>
</evidence>
<evidence type="ECO:0000313" key="18">
    <source>
        <dbReference type="Proteomes" id="UP000604825"/>
    </source>
</evidence>
<evidence type="ECO:0000256" key="11">
    <source>
        <dbReference type="ARBA" id="ARBA00031360"/>
    </source>
</evidence>
<keyword evidence="7" id="KW-0106">Calcium</keyword>
<dbReference type="Pfam" id="PF07766">
    <property type="entry name" value="LETM1_RBD"/>
    <property type="match status" value="1"/>
</dbReference>
<dbReference type="EMBL" id="CAJGYO010000008">
    <property type="protein sequence ID" value="CAD6250353.1"/>
    <property type="molecule type" value="Genomic_DNA"/>
</dbReference>
<organism evidence="17 18">
    <name type="scientific">Miscanthus lutarioriparius</name>
    <dbReference type="NCBI Taxonomy" id="422564"/>
    <lineage>
        <taxon>Eukaryota</taxon>
        <taxon>Viridiplantae</taxon>
        <taxon>Streptophyta</taxon>
        <taxon>Embryophyta</taxon>
        <taxon>Tracheophyta</taxon>
        <taxon>Spermatophyta</taxon>
        <taxon>Magnoliopsida</taxon>
        <taxon>Liliopsida</taxon>
        <taxon>Poales</taxon>
        <taxon>Poaceae</taxon>
        <taxon>PACMAD clade</taxon>
        <taxon>Panicoideae</taxon>
        <taxon>Andropogonodae</taxon>
        <taxon>Andropogoneae</taxon>
        <taxon>Saccharinae</taxon>
        <taxon>Miscanthus</taxon>
    </lineage>
</organism>
<name>A0A811Q369_9POAL</name>
<evidence type="ECO:0000256" key="6">
    <source>
        <dbReference type="ARBA" id="ARBA00022792"/>
    </source>
</evidence>
<feature type="domain" description="EF-hand" evidence="15">
    <location>
        <begin position="695"/>
        <end position="730"/>
    </location>
</feature>
<feature type="domain" description="Letm1 RBD" evidence="16">
    <location>
        <begin position="308"/>
        <end position="511"/>
    </location>
</feature>
<dbReference type="PROSITE" id="PS50222">
    <property type="entry name" value="EF_HAND_2"/>
    <property type="match status" value="1"/>
</dbReference>
<dbReference type="Gene3D" id="1.10.238.10">
    <property type="entry name" value="EF-hand"/>
    <property type="match status" value="1"/>
</dbReference>
<accession>A0A811Q369</accession>
<keyword evidence="6" id="KW-0999">Mitochondrion inner membrane</keyword>
<dbReference type="GO" id="GO:0005743">
    <property type="term" value="C:mitochondrial inner membrane"/>
    <property type="evidence" value="ECO:0007669"/>
    <property type="project" value="UniProtKB-SubCell"/>
</dbReference>
<comment type="subcellular location">
    <subcellularLocation>
        <location evidence="1">Mitochondrion inner membrane</location>
        <topology evidence="1">Single-pass membrane protein</topology>
    </subcellularLocation>
</comment>
<dbReference type="OrthoDB" id="275278at2759"/>
<evidence type="ECO:0000256" key="14">
    <source>
        <dbReference type="SAM" id="Phobius"/>
    </source>
</evidence>
<feature type="transmembrane region" description="Helical" evidence="14">
    <location>
        <begin position="262"/>
        <end position="285"/>
    </location>
</feature>
<dbReference type="InterPro" id="IPR044202">
    <property type="entry name" value="LETM1/MDM38-like"/>
</dbReference>
<reference evidence="17" key="1">
    <citation type="submission" date="2020-10" db="EMBL/GenBank/DDBJ databases">
        <authorList>
            <person name="Han B."/>
            <person name="Lu T."/>
            <person name="Zhao Q."/>
            <person name="Huang X."/>
            <person name="Zhao Y."/>
        </authorList>
    </citation>
    <scope>NUCLEOTIDE SEQUENCE</scope>
</reference>
<dbReference type="AlphaFoldDB" id="A0A811Q369"/>
<dbReference type="GO" id="GO:0030003">
    <property type="term" value="P:intracellular monoatomic cation homeostasis"/>
    <property type="evidence" value="ECO:0007669"/>
    <property type="project" value="TreeGrafter"/>
</dbReference>
<dbReference type="SUPFAM" id="SSF47473">
    <property type="entry name" value="EF-hand"/>
    <property type="match status" value="1"/>
</dbReference>
<evidence type="ECO:0000256" key="3">
    <source>
        <dbReference type="ARBA" id="ARBA00020557"/>
    </source>
</evidence>
<dbReference type="GO" id="GO:0005509">
    <property type="term" value="F:calcium ion binding"/>
    <property type="evidence" value="ECO:0007669"/>
    <property type="project" value="InterPro"/>
</dbReference>
<sequence length="774" mass="88249">MASRAITRRRKYLFNHVKTLNLSSSSSTFQHERIGSEAEPRIALRFLEQSSGDSRSEKEQYSANLTKRNLAGLANRFLRRPAHGISLSYYGIGKNDFRLPLGARSILQSVRASSTATAGQPKLDIDDEQSEDQKQNRKKKEASPEECDQAVEGLSTAKAKAKAKQVQESPKASQSVMQKFWARLLGIGPALRAVASMSRADWAAKLRHWKDEFVSTLQHYWLGTKLLWADVRISSRLLVKLAGGKSLSRRERQQLTRTTADIFRLVPFAVFIIVPFMEFLLPVFLKLFPNMLPSTFQDKMKEEEALKRKLKARMEYAKFLQDTAKEMAKEVQTSRSGDIKQTAEDLDEFLNKVRRGERVSNDEILSFAKLFNDELTLDNMSRPRLVNMCKYMGIRPFGTDHYLRFMLRKKLQDIKNDDKMIQAEGVESLSEEELLQTCRERGHLGLLSTEEMRQQLRDWLDLSLNYAVPSSLLILSRAFTVSGKVKPEEAVVATLSSLPDEVVDTVGTVLPSEDSVSERRRKLEFLEMQEELIKEEEKRKEKEEKAKQEEEEKTKLKEPEGAAEDLALKEMTEATAREELRKAKQHDRKKLCNIGESIGSARICIGMLLYNQYFHLSVSKERQEFLGLVNKEIELYNSMLEKEGTEGEEEAKRAYIAAREESDRHAEDAAEEKVSSALIEKVDAMLQELEKEIDDVDAQIGNRWQLLDKDHDGKVTPEEVAAAAAYLKDTIGKEGVQELISNLSKDKEGKILVEDIVKLASQTENNEEEEEARQ</sequence>
<keyword evidence="5 14" id="KW-0812">Transmembrane</keyword>